<feature type="compositionally biased region" description="Pro residues" evidence="4">
    <location>
        <begin position="331"/>
        <end position="343"/>
    </location>
</feature>
<accession>A0A8B8DFH1</accession>
<feature type="repeat" description="TPR" evidence="3">
    <location>
        <begin position="122"/>
        <end position="155"/>
    </location>
</feature>
<dbReference type="SMART" id="SM00028">
    <property type="entry name" value="TPR"/>
    <property type="match status" value="3"/>
</dbReference>
<evidence type="ECO:0000313" key="7">
    <source>
        <dbReference type="RefSeq" id="XP_022326693.1"/>
    </source>
</evidence>
<dbReference type="InterPro" id="IPR011990">
    <property type="entry name" value="TPR-like_helical_dom_sf"/>
</dbReference>
<feature type="region of interest" description="Disordered" evidence="4">
    <location>
        <begin position="1404"/>
        <end position="1437"/>
    </location>
</feature>
<sequence length="2491" mass="280216">MIRIAALNDSSSEVDDGDVRAKAVGTREAEESEAYTLYNKALGLQRQDIQKAEEAFEQLLSHGFIREAAKLIETDNAGITHPGLQLLYSIYKNLATMSLQKGDHEEAMEWYIEAVKVDESETTVWYKIGTIALKLHNYQLARLGFEQGLQCNPNHWPCLDNIITVLYTINDYWYCLYYISRALKKDYLYSKGIVFRNQIYKEQPSLKDYTKEMFKECNPLIDTERVDQEDIDEFINESLDMRRKRNELARSPPMKLNKLPVPIKSYTWVALGESLIALYNTIKKSNPPMSMGIRVDLSEYAASKNQTNGIKGTEKQSPDAEPSSSSEVPSSPKPPSSQPLPPAPDEKEEISKPLGENMEVSRPEAMEVEETPAPKTETILTTSDNTTTVDIPVVPSTVTISSSGDTSVITAVASSNSVMPCGNGVDPDPSVPCSSAIVTSDPGVINLLSLPTSEPSTPDVSNSCPPLSAIPTSVSSALQDHPGSETSDTEGKVKGQKRKRSINFESPYYEKRRSARVRNTFTRREEERINFREILETFIPSALRSGIDDEEMDTLDLVSESEESVFSKPNIADSGTLPNAKLISETEADDVRDFLEREQKNGGVLMLMLHFLESLVDRWELTWPPELTSVYVKVYTRWRKHVDLPCLLSKDEPEGDIRSFGKMVLTKLELQFDQWLTKHLKTGASPKGKSPGSSLPTEMPGFWEEDMDYVFGLQGQSQVLGSLWLQHCVRAFWLQARLCLLQGEIQYAACSFHKAKEFLKWMTEDENISEILLQNCQSDSWISIESIERHQNSLERSQCMDEMQKLYDAKDYSKVVELLLKAVTQPSQKPMRKETDSIIPTRIEQLCLLHNCLSNMGEVQRAMQWGETAFHEAFQGYKKATTSPQKEEWSGTLNQIWTLLLRNLEKPESMKDLTGPRKIRLTSNLVSVIDIMMSVPEKATDMPIGSVLPWLVLFSVIKWEEKKFFDLQKEQEMPDENTGNTMPSSLMLLNVSHEYLGSHSWCTKSDGKFLKFFMDVLQKKMNDKLLYTDDLRQMYEQCVYCLYGHPNKKGRAKHLAEHNCQPISLTLQQAIHMFEYFKPKNLPEFDSFKTDTVSAELESLLRRITQLIPEKEKPASRLDRVQDYIDCISSIVPSLEEGQEFLPITKEIYYLLADYYFKNNEHPKAIKFYMYDICVNPLRLDSWAGLALARMYQLEQKLNSTDLKLDVSLQKRSRAALRCFERAVDIEDAYGKLWMEYGSLSYQLHAHSSRQLNYHQEKKTECDEDYLQPDHQQVAGSFRVEMLDLAYMCYKSASQCVDEESEEWLTDYMMGKCLEKMHKAPKEYLNYYKQAIAALHEENATYPKKITYAYTAHTSPRLAVEALEMFYRLHVSILKLLLKGDHCEEYHHYAQYIEEAANSPFAKGCEKKDEESGNVSTDHTETKTDKTTTNQQDHTYSKVKEASNMMENVTENPVNADSADSLDARMDSSANSRDSSEYFPSAEQSESSQDAMETEDSLFSSKLIYPPIPSSETPQVMELSAEVAEVETKPINTEILSKQKSYGFIPTELANESDVVSNMIEVSAGSKKDVEVIEIFSSPEPVDPKRQPSFFAPENQCSSNQSETNTEVVPSSSVKNRPSVDNNDVSKKEEPGTEGFQDKRSSVKMTDDEETKNQNKMEIDVSLKESPGLNVKEGSDKKQVAESSENRGKSEVSGEDSAPITVNKDSVGKDVGKTDSHDTEAHSTKQKSEGPATEEPPKMGNVKTESVLLPPGGGGDADVSRTVEGGMKREDHSRPEEKETRPRLEGEALRKDLIEKCMAALHLCLSRFPTHYKSTYRLAFVYFYSPYHKNLQYARDLLLGNPQWQSLSYMPAQGLFSERKSANFFQGTWRLPISEVERAGSFATHLNRAVLLLLKILLEQKDVPMLYHLHLQLNRTPDAEKKYLRDSERLHYSRLALDYCLSAIKNRLPDIRELQDGEKSLKLLMETYKIYNYGISKMKATLGPRISNLMAATFKAVVKEEVLLDKPLLDQALKFCQLYHQQNTPQRQGAVRSTSDASQSDSSFFSPDRSLSNLFRPSGTPQSPVKMPQNVTSLTPQGKSQQSPVMSMLGQLSKVKTPESPGKSPMTGSSLLPKPQQPAVQLTKLQLLSGSASEQIKKTPPKQDDLQALRNETEGHSKPSANSSAGTSELKQKPNSGVSAISVVSSMIEGGISKDRTQKMERPDRSESVTDEPAVPVVSPVTPDFHDKTAFLEVSPRKLNTSQGPNRDAPKPPSGISQDSLLEKNQGISMLSKPTPRISNPSSSEPSQTVLKVSSCVQNKGMLKSSFSGPSSEVPKTSSQGLNLSLINPSSQSPIKSRPSLHLSHPKKRPYVEEEVIEILSSDDETGPIDIKPTDKTSIQNEQEKQLQISKDNVKTAKSSTVLWQDDQKKLESDISVSENTDSANKIDESRSKIDPNKEPGKADLSDSKDLPILDPSTGLFVTDSDSQSSVYVANPENISFEDELMVEDDD</sequence>
<dbReference type="PANTHER" id="PTHR15502">
    <property type="entry name" value="CALCINEURIN-BINDING PROTEIN CABIN 1-RELATED"/>
    <property type="match status" value="1"/>
</dbReference>
<dbReference type="RefSeq" id="XP_022326693.1">
    <property type="nucleotide sequence ID" value="XM_022470985.1"/>
</dbReference>
<gene>
    <name evidence="6 7" type="primary">LOC111126382</name>
</gene>
<feature type="compositionally biased region" description="Basic and acidic residues" evidence="4">
    <location>
        <begin position="1706"/>
        <end position="1728"/>
    </location>
</feature>
<feature type="region of interest" description="Disordered" evidence="4">
    <location>
        <begin position="1453"/>
        <end position="1497"/>
    </location>
</feature>
<name>A0A8B8DFH1_CRAVI</name>
<feature type="compositionally biased region" description="Polar residues" evidence="4">
    <location>
        <begin position="2159"/>
        <end position="2185"/>
    </location>
</feature>
<dbReference type="OrthoDB" id="77564at2759"/>
<feature type="region of interest" description="Disordered" evidence="4">
    <location>
        <begin position="304"/>
        <end position="382"/>
    </location>
</feature>
<evidence type="ECO:0000256" key="4">
    <source>
        <dbReference type="SAM" id="MobiDB-lite"/>
    </source>
</evidence>
<dbReference type="GeneID" id="111126382"/>
<keyword evidence="3" id="KW-0802">TPR repeat</keyword>
<feature type="compositionally biased region" description="Polar residues" evidence="4">
    <location>
        <begin position="1482"/>
        <end position="1491"/>
    </location>
</feature>
<organism evidence="5 7">
    <name type="scientific">Crassostrea virginica</name>
    <name type="common">Eastern oyster</name>
    <dbReference type="NCBI Taxonomy" id="6565"/>
    <lineage>
        <taxon>Eukaryota</taxon>
        <taxon>Metazoa</taxon>
        <taxon>Spiralia</taxon>
        <taxon>Lophotrochozoa</taxon>
        <taxon>Mollusca</taxon>
        <taxon>Bivalvia</taxon>
        <taxon>Autobranchia</taxon>
        <taxon>Pteriomorphia</taxon>
        <taxon>Ostreida</taxon>
        <taxon>Ostreoidea</taxon>
        <taxon>Ostreidae</taxon>
        <taxon>Crassostrea</taxon>
    </lineage>
</organism>
<reference evidence="7" key="2">
    <citation type="submission" date="2025-04" db="UniProtKB">
        <authorList>
            <consortium name="RefSeq"/>
        </authorList>
    </citation>
    <scope>IDENTIFICATION</scope>
    <source>
        <tissue evidence="7">Whole sample</tissue>
    </source>
</reference>
<dbReference type="SUPFAM" id="SSF48452">
    <property type="entry name" value="TPR-like"/>
    <property type="match status" value="2"/>
</dbReference>
<dbReference type="PROSITE" id="PS50005">
    <property type="entry name" value="TPR"/>
    <property type="match status" value="3"/>
</dbReference>
<feature type="region of interest" description="Disordered" evidence="4">
    <location>
        <begin position="1578"/>
        <end position="1785"/>
    </location>
</feature>
<keyword evidence="5" id="KW-1185">Reference proteome</keyword>
<feature type="compositionally biased region" description="Basic and acidic residues" evidence="4">
    <location>
        <begin position="1673"/>
        <end position="1692"/>
    </location>
</feature>
<proteinExistence type="predicted"/>
<evidence type="ECO:0000313" key="6">
    <source>
        <dbReference type="RefSeq" id="XP_022326685.1"/>
    </source>
</evidence>
<feature type="compositionally biased region" description="Polar residues" evidence="4">
    <location>
        <begin position="1595"/>
        <end position="1623"/>
    </location>
</feature>
<dbReference type="Proteomes" id="UP000694844">
    <property type="component" value="Chromosome 1"/>
</dbReference>
<feature type="compositionally biased region" description="Basic and acidic residues" evidence="4">
    <location>
        <begin position="1651"/>
        <end position="1663"/>
    </location>
</feature>
<evidence type="ECO:0000256" key="2">
    <source>
        <dbReference type="ARBA" id="ARBA00023242"/>
    </source>
</evidence>
<protein>
    <submittedName>
        <fullName evidence="6 7">Calcineurin-binding protein cabin-1-like</fullName>
    </submittedName>
</protein>
<feature type="repeat" description="TPR" evidence="3">
    <location>
        <begin position="88"/>
        <end position="121"/>
    </location>
</feature>
<feature type="region of interest" description="Disordered" evidence="4">
    <location>
        <begin position="2024"/>
        <end position="2116"/>
    </location>
</feature>
<dbReference type="PANTHER" id="PTHR15502:SF7">
    <property type="entry name" value="CALCINEURIN-BINDING PROTEIN CABIN-1"/>
    <property type="match status" value="1"/>
</dbReference>
<feature type="compositionally biased region" description="Basic and acidic residues" evidence="4">
    <location>
        <begin position="2192"/>
        <end position="2208"/>
    </location>
</feature>
<dbReference type="GO" id="GO:0031491">
    <property type="term" value="F:nucleosome binding"/>
    <property type="evidence" value="ECO:0007669"/>
    <property type="project" value="TreeGrafter"/>
</dbReference>
<dbReference type="RefSeq" id="XP_022326685.1">
    <property type="nucleotide sequence ID" value="XM_022470977.1"/>
</dbReference>
<feature type="compositionally biased region" description="Polar residues" evidence="4">
    <location>
        <begin position="2277"/>
        <end position="2298"/>
    </location>
</feature>
<dbReference type="InterPro" id="IPR019734">
    <property type="entry name" value="TPR_rpt"/>
</dbReference>
<evidence type="ECO:0000256" key="1">
    <source>
        <dbReference type="ARBA" id="ARBA00004123"/>
    </source>
</evidence>
<feature type="compositionally biased region" description="Low complexity" evidence="4">
    <location>
        <begin position="319"/>
        <end position="330"/>
    </location>
</feature>
<reference evidence="5" key="1">
    <citation type="submission" date="2024-06" db="UniProtKB">
        <authorList>
            <consortium name="RefSeq"/>
        </authorList>
    </citation>
    <scope>NUCLEOTIDE SEQUENCE [LARGE SCALE GENOMIC DNA]</scope>
    <source>
        <tissue evidence="6">Whole sample</tissue>
    </source>
</reference>
<dbReference type="GO" id="GO:0005634">
    <property type="term" value="C:nucleus"/>
    <property type="evidence" value="ECO:0007669"/>
    <property type="project" value="UniProtKB-SubCell"/>
</dbReference>
<feature type="compositionally biased region" description="Polar residues" evidence="4">
    <location>
        <begin position="2305"/>
        <end position="2335"/>
    </location>
</feature>
<feature type="compositionally biased region" description="Polar residues" evidence="4">
    <location>
        <begin position="2415"/>
        <end position="2424"/>
    </location>
</feature>
<dbReference type="GO" id="GO:0006325">
    <property type="term" value="P:chromatin organization"/>
    <property type="evidence" value="ECO:0007669"/>
    <property type="project" value="InterPro"/>
</dbReference>
<feature type="compositionally biased region" description="Polar residues" evidence="4">
    <location>
        <begin position="2376"/>
        <end position="2403"/>
    </location>
</feature>
<dbReference type="InterPro" id="IPR033053">
    <property type="entry name" value="Hir3/CABIN1"/>
</dbReference>
<feature type="compositionally biased region" description="Basic and acidic residues" evidence="4">
    <location>
        <begin position="2425"/>
        <end position="2452"/>
    </location>
</feature>
<feature type="region of interest" description="Disordered" evidence="4">
    <location>
        <begin position="2131"/>
        <end position="2469"/>
    </location>
</feature>
<evidence type="ECO:0000313" key="5">
    <source>
        <dbReference type="Proteomes" id="UP000694844"/>
    </source>
</evidence>
<dbReference type="KEGG" id="cvn:111126382"/>
<feature type="compositionally biased region" description="Polar residues" evidence="4">
    <location>
        <begin position="451"/>
        <end position="478"/>
    </location>
</feature>
<feature type="compositionally biased region" description="Basic and acidic residues" evidence="4">
    <location>
        <begin position="1624"/>
        <end position="1641"/>
    </location>
</feature>
<feature type="compositionally biased region" description="Basic and acidic residues" evidence="4">
    <location>
        <begin position="1758"/>
        <end position="1785"/>
    </location>
</feature>
<feature type="compositionally biased region" description="Acidic residues" evidence="4">
    <location>
        <begin position="2353"/>
        <end position="2367"/>
    </location>
</feature>
<feature type="region of interest" description="Disordered" evidence="4">
    <location>
        <begin position="451"/>
        <end position="505"/>
    </location>
</feature>
<comment type="subcellular location">
    <subcellularLocation>
        <location evidence="1">Nucleus</location>
    </subcellularLocation>
</comment>
<feature type="compositionally biased region" description="Basic and acidic residues" evidence="4">
    <location>
        <begin position="2135"/>
        <end position="2157"/>
    </location>
</feature>
<dbReference type="Gene3D" id="1.25.40.10">
    <property type="entry name" value="Tetratricopeptide repeat domain"/>
    <property type="match status" value="2"/>
</dbReference>
<feature type="compositionally biased region" description="Low complexity" evidence="4">
    <location>
        <begin position="2033"/>
        <end position="2052"/>
    </location>
</feature>
<feature type="repeat" description="TPR" evidence="3">
    <location>
        <begin position="1146"/>
        <end position="1179"/>
    </location>
</feature>
<feature type="compositionally biased region" description="Polar residues" evidence="4">
    <location>
        <begin position="2053"/>
        <end position="2085"/>
    </location>
</feature>
<evidence type="ECO:0000256" key="3">
    <source>
        <dbReference type="PROSITE-ProRule" id="PRU00339"/>
    </source>
</evidence>
<keyword evidence="2" id="KW-0539">Nucleus</keyword>